<protein>
    <submittedName>
        <fullName evidence="2">Flavodoxin domain-containing protein</fullName>
    </submittedName>
</protein>
<dbReference type="Proteomes" id="UP001331936">
    <property type="component" value="Unassembled WGS sequence"/>
</dbReference>
<organism evidence="2 3">
    <name type="scientific">Rhodococcus chondri</name>
    <dbReference type="NCBI Taxonomy" id="3065941"/>
    <lineage>
        <taxon>Bacteria</taxon>
        <taxon>Bacillati</taxon>
        <taxon>Actinomycetota</taxon>
        <taxon>Actinomycetes</taxon>
        <taxon>Mycobacteriales</taxon>
        <taxon>Nocardiaceae</taxon>
        <taxon>Rhodococcus</taxon>
    </lineage>
</organism>
<dbReference type="Pfam" id="PF12724">
    <property type="entry name" value="Flavodoxin_5"/>
    <property type="match status" value="1"/>
</dbReference>
<feature type="domain" description="Flavodoxin" evidence="1">
    <location>
        <begin position="4"/>
        <end position="114"/>
    </location>
</feature>
<reference evidence="2 3" key="1">
    <citation type="submission" date="2023-08" db="EMBL/GenBank/DDBJ databases">
        <authorList>
            <person name="Girao M."/>
            <person name="Carvalho M.F."/>
        </authorList>
    </citation>
    <scope>NUCLEOTIDE SEQUENCE [LARGE SCALE GENOMIC DNA]</scope>
    <source>
        <strain evidence="2 3">CC-R104</strain>
    </source>
</reference>
<accession>A0ABU7JN51</accession>
<dbReference type="PANTHER" id="PTHR38030:SF2">
    <property type="entry name" value="PROTOPORPHYRINOGEN IX DEHYDROGENASE [QUINONE]"/>
    <property type="match status" value="1"/>
</dbReference>
<proteinExistence type="predicted"/>
<comment type="caution">
    <text evidence="2">The sequence shown here is derived from an EMBL/GenBank/DDBJ whole genome shotgun (WGS) entry which is preliminary data.</text>
</comment>
<dbReference type="PANTHER" id="PTHR38030">
    <property type="entry name" value="PROTOPORPHYRINOGEN IX DEHYDROGENASE [MENAQUINONE]"/>
    <property type="match status" value="1"/>
</dbReference>
<evidence type="ECO:0000259" key="1">
    <source>
        <dbReference type="Pfam" id="PF12724"/>
    </source>
</evidence>
<dbReference type="RefSeq" id="WP_330150913.1">
    <property type="nucleotide sequence ID" value="NZ_JAUZMZ010000017.1"/>
</dbReference>
<dbReference type="InterPro" id="IPR026816">
    <property type="entry name" value="Flavodoxin_dom"/>
</dbReference>
<evidence type="ECO:0000313" key="3">
    <source>
        <dbReference type="Proteomes" id="UP001331936"/>
    </source>
</evidence>
<gene>
    <name evidence="2" type="ORF">Q8814_04990</name>
</gene>
<dbReference type="Gene3D" id="3.40.50.360">
    <property type="match status" value="1"/>
</dbReference>
<dbReference type="InterPro" id="IPR052200">
    <property type="entry name" value="Protoporphyrinogen_IX_DH"/>
</dbReference>
<keyword evidence="3" id="KW-1185">Reference proteome</keyword>
<name>A0ABU7JN51_9NOCA</name>
<evidence type="ECO:0000313" key="2">
    <source>
        <dbReference type="EMBL" id="MEE2031473.1"/>
    </source>
</evidence>
<sequence>MKTLVAYATAHGSTRGVAERIAAQRKNSGDTVESMPVDEFVDPSAYDAVIIGSAVHNGQWLPEAVSAIERCRTRLAGKAVWTFSVSSIGASSAIVSPAIARLLRKVTPEPEAVEILRTVADMRGHRFFAGAIAPGDWPGKGKIVFRLMGGKYGDARDWQDIDSWASSIR</sequence>
<dbReference type="InterPro" id="IPR029039">
    <property type="entry name" value="Flavoprotein-like_sf"/>
</dbReference>
<dbReference type="SUPFAM" id="SSF52218">
    <property type="entry name" value="Flavoproteins"/>
    <property type="match status" value="1"/>
</dbReference>
<dbReference type="EMBL" id="JAUZMZ010000017">
    <property type="protein sequence ID" value="MEE2031473.1"/>
    <property type="molecule type" value="Genomic_DNA"/>
</dbReference>